<dbReference type="PRINTS" id="PR00326">
    <property type="entry name" value="GTP1OBG"/>
</dbReference>
<dbReference type="SUPFAM" id="SSF52540">
    <property type="entry name" value="P-loop containing nucleoside triphosphate hydrolases"/>
    <property type="match status" value="1"/>
</dbReference>
<dbReference type="Pfam" id="PF17835">
    <property type="entry name" value="NOG1_N"/>
    <property type="match status" value="1"/>
</dbReference>
<dbReference type="InParanoid" id="M4CQD2"/>
<dbReference type="InterPro" id="IPR006073">
    <property type="entry name" value="GTP-bd"/>
</dbReference>
<dbReference type="AlphaFoldDB" id="M4CQD2"/>
<dbReference type="eggNOG" id="KOG2555">
    <property type="taxonomic scope" value="Eukaryota"/>
</dbReference>
<protein>
    <recommendedName>
        <fullName evidence="5">OBG-type G domain-containing protein</fullName>
    </recommendedName>
</protein>
<dbReference type="SUPFAM" id="SSF56801">
    <property type="entry name" value="Acetyl-CoA synthetase-like"/>
    <property type="match status" value="1"/>
</dbReference>
<dbReference type="PANTHER" id="PTHR45759">
    <property type="entry name" value="NUCLEOLAR GTP-BINDING PROTEIN 1"/>
    <property type="match status" value="1"/>
</dbReference>
<dbReference type="InterPro" id="IPR036914">
    <property type="entry name" value="MGS-like_dom_sf"/>
</dbReference>
<evidence type="ECO:0000259" key="1">
    <source>
        <dbReference type="Pfam" id="PF01926"/>
    </source>
</evidence>
<dbReference type="eggNOG" id="KOG1490">
    <property type="taxonomic scope" value="Eukaryota"/>
</dbReference>
<evidence type="ECO:0000313" key="4">
    <source>
        <dbReference type="Proteomes" id="UP000011750"/>
    </source>
</evidence>
<organism evidence="3 4">
    <name type="scientific">Brassica campestris</name>
    <name type="common">Field mustard</name>
    <dbReference type="NCBI Taxonomy" id="3711"/>
    <lineage>
        <taxon>Eukaryota</taxon>
        <taxon>Viridiplantae</taxon>
        <taxon>Streptophyta</taxon>
        <taxon>Embryophyta</taxon>
        <taxon>Tracheophyta</taxon>
        <taxon>Spermatophyta</taxon>
        <taxon>Magnoliopsida</taxon>
        <taxon>eudicotyledons</taxon>
        <taxon>Gunneridae</taxon>
        <taxon>Pentapetalae</taxon>
        <taxon>rosids</taxon>
        <taxon>malvids</taxon>
        <taxon>Brassicales</taxon>
        <taxon>Brassicaceae</taxon>
        <taxon>Brassiceae</taxon>
        <taxon>Brassica</taxon>
    </lineage>
</organism>
<dbReference type="Gene3D" id="3.40.50.300">
    <property type="entry name" value="P-loop containing nucleotide triphosphate hydrolases"/>
    <property type="match status" value="1"/>
</dbReference>
<dbReference type="Gramene" id="Bra006421.1">
    <property type="protein sequence ID" value="Bra006421.1-P"/>
    <property type="gene ID" value="Bra006421"/>
</dbReference>
<feature type="domain" description="NOG1 N-terminal helical" evidence="2">
    <location>
        <begin position="95"/>
        <end position="253"/>
    </location>
</feature>
<reference evidence="3" key="3">
    <citation type="submission" date="2023-03" db="UniProtKB">
        <authorList>
            <consortium name="EnsemblPlants"/>
        </authorList>
    </citation>
    <scope>IDENTIFICATION</scope>
    <source>
        <strain evidence="3">cv. Chiifu-401-42</strain>
    </source>
</reference>
<dbReference type="GO" id="GO:0042273">
    <property type="term" value="P:ribosomal large subunit biogenesis"/>
    <property type="evidence" value="ECO:0000318"/>
    <property type="project" value="GO_Central"/>
</dbReference>
<evidence type="ECO:0008006" key="5">
    <source>
        <dbReference type="Google" id="ProtNLM"/>
    </source>
</evidence>
<dbReference type="Proteomes" id="UP000011750">
    <property type="component" value="Chromosome A03"/>
</dbReference>
<proteinExistence type="predicted"/>
<evidence type="ECO:0000313" key="3">
    <source>
        <dbReference type="EnsemblPlants" id="Bra006421.1-P"/>
    </source>
</evidence>
<reference evidence="3 4" key="1">
    <citation type="journal article" date="2011" name="Nat. Genet.">
        <title>The genome of the mesopolyploid crop species Brassica rapa.</title>
        <authorList>
            <consortium name="Brassica rapa Genome Sequencing Project Consortium"/>
            <person name="Wang X."/>
            <person name="Wang H."/>
            <person name="Wang J."/>
            <person name="Sun R."/>
            <person name="Wu J."/>
            <person name="Liu S."/>
            <person name="Bai Y."/>
            <person name="Mun J.H."/>
            <person name="Bancroft I."/>
            <person name="Cheng F."/>
            <person name="Huang S."/>
            <person name="Li X."/>
            <person name="Hua W."/>
            <person name="Wang J."/>
            <person name="Wang X."/>
            <person name="Freeling M."/>
            <person name="Pires J.C."/>
            <person name="Paterson A.H."/>
            <person name="Chalhoub B."/>
            <person name="Wang B."/>
            <person name="Hayward A."/>
            <person name="Sharpe A.G."/>
            <person name="Park B.S."/>
            <person name="Weisshaar B."/>
            <person name="Liu B."/>
            <person name="Li B."/>
            <person name="Liu B."/>
            <person name="Tong C."/>
            <person name="Song C."/>
            <person name="Duran C."/>
            <person name="Peng C."/>
            <person name="Geng C."/>
            <person name="Koh C."/>
            <person name="Lin C."/>
            <person name="Edwards D."/>
            <person name="Mu D."/>
            <person name="Shen D."/>
            <person name="Soumpourou E."/>
            <person name="Li F."/>
            <person name="Fraser F."/>
            <person name="Conant G."/>
            <person name="Lassalle G."/>
            <person name="King G.J."/>
            <person name="Bonnema G."/>
            <person name="Tang H."/>
            <person name="Wang H."/>
            <person name="Belcram H."/>
            <person name="Zhou H."/>
            <person name="Hirakawa H."/>
            <person name="Abe H."/>
            <person name="Guo H."/>
            <person name="Wang H."/>
            <person name="Jin H."/>
            <person name="Parkin I.A."/>
            <person name="Batley J."/>
            <person name="Kim J.S."/>
            <person name="Just J."/>
            <person name="Li J."/>
            <person name="Xu J."/>
            <person name="Deng J."/>
            <person name="Kim J.A."/>
            <person name="Li J."/>
            <person name="Yu J."/>
            <person name="Meng J."/>
            <person name="Wang J."/>
            <person name="Min J."/>
            <person name="Poulain J."/>
            <person name="Wang J."/>
            <person name="Hatakeyama K."/>
            <person name="Wu K."/>
            <person name="Wang L."/>
            <person name="Fang L."/>
            <person name="Trick M."/>
            <person name="Links M.G."/>
            <person name="Zhao M."/>
            <person name="Jin M."/>
            <person name="Ramchiary N."/>
            <person name="Drou N."/>
            <person name="Berkman P.J."/>
            <person name="Cai Q."/>
            <person name="Huang Q."/>
            <person name="Li R."/>
            <person name="Tabata S."/>
            <person name="Cheng S."/>
            <person name="Zhang S."/>
            <person name="Zhang S."/>
            <person name="Huang S."/>
            <person name="Sato S."/>
            <person name="Sun S."/>
            <person name="Kwon S.J."/>
            <person name="Choi S.R."/>
            <person name="Lee T.H."/>
            <person name="Fan W."/>
            <person name="Zhao X."/>
            <person name="Tan X."/>
            <person name="Xu X."/>
            <person name="Wang Y."/>
            <person name="Qiu Y."/>
            <person name="Yin Y."/>
            <person name="Li Y."/>
            <person name="Du Y."/>
            <person name="Liao Y."/>
            <person name="Lim Y."/>
            <person name="Narusaka Y."/>
            <person name="Wang Y."/>
            <person name="Wang Z."/>
            <person name="Li Z."/>
            <person name="Wang Z."/>
            <person name="Xiong Z."/>
            <person name="Zhang Z."/>
        </authorList>
    </citation>
    <scope>NUCLEOTIDE SEQUENCE [LARGE SCALE GENOMIC DNA]</scope>
    <source>
        <strain evidence="3 4">cv. Chiifu-401-42</strain>
    </source>
</reference>
<dbReference type="Pfam" id="PF01926">
    <property type="entry name" value="MMR_HSR1"/>
    <property type="match status" value="1"/>
</dbReference>
<dbReference type="GO" id="GO:0003723">
    <property type="term" value="F:RNA binding"/>
    <property type="evidence" value="ECO:0000318"/>
    <property type="project" value="GO_Central"/>
</dbReference>
<dbReference type="GO" id="GO:0005730">
    <property type="term" value="C:nucleolus"/>
    <property type="evidence" value="ECO:0000318"/>
    <property type="project" value="GO_Central"/>
</dbReference>
<dbReference type="EnsemblPlants" id="Bra006421.1">
    <property type="protein sequence ID" value="Bra006421.1-P"/>
    <property type="gene ID" value="Bra006421"/>
</dbReference>
<reference evidence="3 4" key="2">
    <citation type="journal article" date="2018" name="Hortic Res">
        <title>Improved Brassica rapa reference genome by single-molecule sequencing and chromosome conformation capture technologies.</title>
        <authorList>
            <person name="Zhang L."/>
            <person name="Cai X."/>
            <person name="Wu J."/>
            <person name="Liu M."/>
            <person name="Grob S."/>
            <person name="Cheng F."/>
            <person name="Liang J."/>
            <person name="Cai C."/>
            <person name="Liu Z."/>
            <person name="Liu B."/>
            <person name="Wang F."/>
            <person name="Li S."/>
            <person name="Liu F."/>
            <person name="Li X."/>
            <person name="Cheng L."/>
            <person name="Yang W."/>
            <person name="Li M.H."/>
            <person name="Grossniklaus U."/>
            <person name="Zheng H."/>
            <person name="Wang X."/>
        </authorList>
    </citation>
    <scope>NUCLEOTIDE SEQUENCE [LARGE SCALE GENOMIC DNA]</scope>
    <source>
        <strain evidence="3 4">cv. Chiifu-401-42</strain>
    </source>
</reference>
<keyword evidence="4" id="KW-1185">Reference proteome</keyword>
<dbReference type="eggNOG" id="KOG1176">
    <property type="taxonomic scope" value="Eukaryota"/>
</dbReference>
<feature type="domain" description="G" evidence="1">
    <location>
        <begin position="259"/>
        <end position="347"/>
    </location>
</feature>
<dbReference type="OMA" id="QWHIREE"/>
<dbReference type="InterPro" id="IPR027417">
    <property type="entry name" value="P-loop_NTPase"/>
</dbReference>
<name>M4CQD2_BRACM</name>
<dbReference type="Gene3D" id="1.20.120.1190">
    <property type="match status" value="1"/>
</dbReference>
<accession>M4CQD2</accession>
<dbReference type="Gene3D" id="3.40.50.1380">
    <property type="entry name" value="Methylglyoxal synthase-like domain"/>
    <property type="match status" value="1"/>
</dbReference>
<dbReference type="InterPro" id="IPR041623">
    <property type="entry name" value="NOG1_N"/>
</dbReference>
<dbReference type="GO" id="GO:0005525">
    <property type="term" value="F:GTP binding"/>
    <property type="evidence" value="ECO:0007669"/>
    <property type="project" value="InterPro"/>
</dbReference>
<sequence length="459" mass="50936">MKLASSLLFPNQWRLLASPPQLYLPAFIFSTASSTPKSPTFWSPTLRQCRNLQTAVSPVVTSSYLPTSYITQKQIETPASPEKEGPPMQESLGAFQKLPMVMPSIDLYSSALRKSKRVQPTKGIANIAKRERNRGAKQLDALMKELALPLKGYMESFPRRRLLHPYERSLIELTLGDGNYEEVLGKVDALRKKVQSVGKEHASLCAKALSKREAEDRLSEGVEKLELVFQQQGIAVDELLSIAKVLRAMPVVDLEMPTLCLVGAPNVGKSSLVRILSTGKPEICNYPFTTRGILMGHVILNYQRFQVTDTPGLLRRCDEDRNNLEKLTLAVLTHLPTAVLYVHDLTGECGTSPSDQVFVFVVDRLKELIKCNRYQVAPAELEALLLAHPEIADAAKSLSKLNIDFAQPLDGRVKSLHPNIHGGILAGRDVDHHMEALNEHGIGNLLWNRTLPPPSPIRP</sequence>
<dbReference type="GO" id="GO:0003924">
    <property type="term" value="F:GTPase activity"/>
    <property type="evidence" value="ECO:0000318"/>
    <property type="project" value="GO_Central"/>
</dbReference>
<dbReference type="SUPFAM" id="SSF52335">
    <property type="entry name" value="Methylglyoxal synthase-like"/>
    <property type="match status" value="1"/>
</dbReference>
<dbReference type="HOGENOM" id="CLU_011784_6_1_1"/>
<dbReference type="STRING" id="51351.M4CQD2"/>
<evidence type="ECO:0000259" key="2">
    <source>
        <dbReference type="Pfam" id="PF17835"/>
    </source>
</evidence>